<evidence type="ECO:0000256" key="5">
    <source>
        <dbReference type="ARBA" id="ARBA00012353"/>
    </source>
</evidence>
<dbReference type="InterPro" id="IPR036136">
    <property type="entry name" value="Nit/Sulf_reduc_fer-like_dom_sf"/>
</dbReference>
<evidence type="ECO:0000256" key="7">
    <source>
        <dbReference type="ARBA" id="ARBA00022617"/>
    </source>
</evidence>
<comment type="catalytic activity">
    <reaction evidence="13">
        <text>hydrogen sulfide + 6 oxidized [2Fe-2S]-[ferredoxin] + 3 H2O = sulfite + 6 reduced [2Fe-2S]-[ferredoxin] + 7 H(+)</text>
        <dbReference type="Rhea" id="RHEA:23132"/>
        <dbReference type="Rhea" id="RHEA-COMP:10000"/>
        <dbReference type="Rhea" id="RHEA-COMP:10001"/>
        <dbReference type="ChEBI" id="CHEBI:15377"/>
        <dbReference type="ChEBI" id="CHEBI:15378"/>
        <dbReference type="ChEBI" id="CHEBI:17359"/>
        <dbReference type="ChEBI" id="CHEBI:29919"/>
        <dbReference type="ChEBI" id="CHEBI:33737"/>
        <dbReference type="ChEBI" id="CHEBI:33738"/>
        <dbReference type="EC" id="1.8.7.1"/>
    </reaction>
</comment>
<reference evidence="17 18" key="1">
    <citation type="submission" date="2019-03" db="EMBL/GenBank/DDBJ databases">
        <title>Genomic Encyclopedia of Type Strains, Phase IV (KMG-IV): sequencing the most valuable type-strain genomes for metagenomic binning, comparative biology and taxonomic classification.</title>
        <authorList>
            <person name="Goeker M."/>
        </authorList>
    </citation>
    <scope>NUCLEOTIDE SEQUENCE [LARGE SCALE GENOMIC DNA]</scope>
    <source>
        <strain evidence="17 18">DSM 45765</strain>
    </source>
</reference>
<gene>
    <name evidence="17" type="ORF">EV191_102101</name>
</gene>
<keyword evidence="6" id="KW-0004">4Fe-4S</keyword>
<evidence type="ECO:0000256" key="10">
    <source>
        <dbReference type="ARBA" id="ARBA00023002"/>
    </source>
</evidence>
<evidence type="ECO:0000259" key="16">
    <source>
        <dbReference type="Pfam" id="PF03460"/>
    </source>
</evidence>
<dbReference type="PANTHER" id="PTHR32439">
    <property type="entry name" value="FERREDOXIN--NITRITE REDUCTASE, CHLOROPLASTIC"/>
    <property type="match status" value="1"/>
</dbReference>
<dbReference type="OrthoDB" id="3189055at2"/>
<evidence type="ECO:0000256" key="11">
    <source>
        <dbReference type="ARBA" id="ARBA00023004"/>
    </source>
</evidence>
<evidence type="ECO:0000256" key="3">
    <source>
        <dbReference type="ARBA" id="ARBA00003247"/>
    </source>
</evidence>
<evidence type="ECO:0000256" key="6">
    <source>
        <dbReference type="ARBA" id="ARBA00022485"/>
    </source>
</evidence>
<dbReference type="RefSeq" id="WP_132876298.1">
    <property type="nucleotide sequence ID" value="NZ_SLXQ01000002.1"/>
</dbReference>
<comment type="caution">
    <text evidence="17">The sequence shown here is derived from an EMBL/GenBank/DDBJ whole genome shotgun (WGS) entry which is preliminary data.</text>
</comment>
<dbReference type="InterPro" id="IPR005117">
    <property type="entry name" value="NiRdtase/SiRdtase_haem-b_fer"/>
</dbReference>
<feature type="domain" description="Nitrite/Sulfite reductase ferredoxin-like" evidence="16">
    <location>
        <begin position="100"/>
        <end position="163"/>
    </location>
</feature>
<keyword evidence="10" id="KW-0560">Oxidoreductase</keyword>
<sequence>MASPTTAPKPTAPKRGSARKGEGQWALGYREPLNPNERSKKDDNPLNVRDRIENIYAHRGFDSIDPGDLRGRFRWYGLYTQRKPGIDGGRTATLEPEELDDEYFMLRVRVDGGALTAEQLRILGEISQTYARDTADITDRQNIQYHWIRIEDMPTIWQKLEAAGMTTMEACGDSPRVILGSPVAGIAEDEIIDGTPAIEEIKRRYVGERSFANLPRKFKTAISGQSDVAHEVHDVAFVGVNHPEHGPGFDVWVGGGLSTNPMLGKRLGAWVPRDEVPAVWAGVISVFRDYGYRRLRHRARIKFLVKDWGPEKFRQILETEYLQRPLIDGPAPEIPAAPLDHVGVHRQRDGRYYVGVAPVAGRVTGSTLVEVAKAAERAGSTRVRLTPQQKLVVLDVAEGDLETLRDDLTELGLPSTPTPWRRSVMACTGIEFCKLAIVETKARAAELVAELEQRLADVQSGITNPVSVHLNGCPNSCARIQTADIGLKGQIVTDAEGNQVEGFQVHLGGGLGMDAGFGRKLRAHKVIGTELVEYVERVVRTYLDQRTEGERFAQWVSRAEEADLK</sequence>
<evidence type="ECO:0000256" key="13">
    <source>
        <dbReference type="ARBA" id="ARBA00049518"/>
    </source>
</evidence>
<evidence type="ECO:0000313" key="17">
    <source>
        <dbReference type="EMBL" id="TCP54892.1"/>
    </source>
</evidence>
<keyword evidence="12" id="KW-0411">Iron-sulfur</keyword>
<feature type="domain" description="Nitrite/sulphite reductase 4Fe-4S" evidence="15">
    <location>
        <begin position="422"/>
        <end position="559"/>
    </location>
</feature>
<comment type="cofactor">
    <cofactor evidence="2">
        <name>[4Fe-4S] cluster</name>
        <dbReference type="ChEBI" id="CHEBI:49883"/>
    </cofactor>
</comment>
<keyword evidence="7" id="KW-0349">Heme</keyword>
<dbReference type="PROSITE" id="PS00365">
    <property type="entry name" value="NIR_SIR"/>
    <property type="match status" value="1"/>
</dbReference>
<dbReference type="PANTHER" id="PTHR32439:SF0">
    <property type="entry name" value="FERREDOXIN--NITRITE REDUCTASE, CHLOROPLASTIC"/>
    <property type="match status" value="1"/>
</dbReference>
<feature type="domain" description="Nitrite/Sulfite reductase ferredoxin-like" evidence="16">
    <location>
        <begin position="345"/>
        <end position="410"/>
    </location>
</feature>
<proteinExistence type="inferred from homology"/>
<name>A0A4R2QXI1_9PSEU</name>
<evidence type="ECO:0000256" key="8">
    <source>
        <dbReference type="ARBA" id="ARBA00022723"/>
    </source>
</evidence>
<dbReference type="EC" id="1.8.7.1" evidence="5"/>
<dbReference type="SUPFAM" id="SSF56014">
    <property type="entry name" value="Nitrite and sulphite reductase 4Fe-4S domain-like"/>
    <property type="match status" value="2"/>
</dbReference>
<dbReference type="InterPro" id="IPR051329">
    <property type="entry name" value="NIR_SIR_4Fe-4S"/>
</dbReference>
<keyword evidence="8" id="KW-0479">Metal-binding</keyword>
<dbReference type="GO" id="GO:0050311">
    <property type="term" value="F:sulfite reductase (ferredoxin) activity"/>
    <property type="evidence" value="ECO:0007669"/>
    <property type="project" value="UniProtKB-EC"/>
</dbReference>
<dbReference type="GO" id="GO:0051539">
    <property type="term" value="F:4 iron, 4 sulfur cluster binding"/>
    <property type="evidence" value="ECO:0007669"/>
    <property type="project" value="UniProtKB-KW"/>
</dbReference>
<dbReference type="InterPro" id="IPR045854">
    <property type="entry name" value="NO2/SO3_Rdtase_4Fe4S_sf"/>
</dbReference>
<organism evidence="17 18">
    <name type="scientific">Tamaricihabitans halophyticus</name>
    <dbReference type="NCBI Taxonomy" id="1262583"/>
    <lineage>
        <taxon>Bacteria</taxon>
        <taxon>Bacillati</taxon>
        <taxon>Actinomycetota</taxon>
        <taxon>Actinomycetes</taxon>
        <taxon>Pseudonocardiales</taxon>
        <taxon>Pseudonocardiaceae</taxon>
        <taxon>Tamaricihabitans</taxon>
    </lineage>
</organism>
<dbReference type="InterPro" id="IPR006067">
    <property type="entry name" value="NO2/SO3_Rdtase_4Fe4S_dom"/>
</dbReference>
<dbReference type="FunFam" id="3.30.413.10:FF:000009">
    <property type="entry name" value="Sulfite reductase [ferredoxin]"/>
    <property type="match status" value="1"/>
</dbReference>
<dbReference type="Proteomes" id="UP000294911">
    <property type="component" value="Unassembled WGS sequence"/>
</dbReference>
<evidence type="ECO:0000256" key="2">
    <source>
        <dbReference type="ARBA" id="ARBA00001966"/>
    </source>
</evidence>
<dbReference type="Gene3D" id="3.30.413.10">
    <property type="entry name" value="Sulfite Reductase Hemoprotein, domain 1"/>
    <property type="match status" value="2"/>
</dbReference>
<feature type="compositionally biased region" description="Basic and acidic residues" evidence="14">
    <location>
        <begin position="37"/>
        <end position="46"/>
    </location>
</feature>
<dbReference type="Pfam" id="PF01077">
    <property type="entry name" value="NIR_SIR"/>
    <property type="match status" value="2"/>
</dbReference>
<dbReference type="GO" id="GO:0046872">
    <property type="term" value="F:metal ion binding"/>
    <property type="evidence" value="ECO:0007669"/>
    <property type="project" value="UniProtKB-KW"/>
</dbReference>
<dbReference type="InterPro" id="IPR006066">
    <property type="entry name" value="NO2/SO3_Rdtase_FeS/sirohaem_BS"/>
</dbReference>
<evidence type="ECO:0000256" key="1">
    <source>
        <dbReference type="ARBA" id="ARBA00001929"/>
    </source>
</evidence>
<keyword evidence="18" id="KW-1185">Reference proteome</keyword>
<evidence type="ECO:0000313" key="18">
    <source>
        <dbReference type="Proteomes" id="UP000294911"/>
    </source>
</evidence>
<dbReference type="FunFam" id="3.30.413.10:FF:000013">
    <property type="entry name" value="Sulfite reductase [ferredoxin]"/>
    <property type="match status" value="1"/>
</dbReference>
<evidence type="ECO:0000259" key="15">
    <source>
        <dbReference type="Pfam" id="PF01077"/>
    </source>
</evidence>
<comment type="cofactor">
    <cofactor evidence="1">
        <name>siroheme</name>
        <dbReference type="ChEBI" id="CHEBI:60052"/>
    </cofactor>
</comment>
<dbReference type="AlphaFoldDB" id="A0A4R2QXI1"/>
<accession>A0A4R2QXI1</accession>
<comment type="function">
    <text evidence="3">Catalyzes the reduction of sulfite to sulfide, a step in the biosynthesis of sulfur-containing amino acids and cofactors.</text>
</comment>
<dbReference type="Pfam" id="PF03460">
    <property type="entry name" value="NIR_SIR_ferr"/>
    <property type="match status" value="2"/>
</dbReference>
<feature type="domain" description="Nitrite/sulphite reductase 4Fe-4S" evidence="15">
    <location>
        <begin position="171"/>
        <end position="323"/>
    </location>
</feature>
<evidence type="ECO:0000256" key="14">
    <source>
        <dbReference type="SAM" id="MobiDB-lite"/>
    </source>
</evidence>
<dbReference type="Gene3D" id="3.90.480.20">
    <property type="match status" value="1"/>
</dbReference>
<protein>
    <recommendedName>
        <fullName evidence="5">assimilatory sulfite reductase (ferredoxin)</fullName>
        <ecNumber evidence="5">1.8.7.1</ecNumber>
    </recommendedName>
</protein>
<keyword evidence="11" id="KW-0408">Iron</keyword>
<feature type="region of interest" description="Disordered" evidence="14">
    <location>
        <begin position="1"/>
        <end position="46"/>
    </location>
</feature>
<evidence type="ECO:0000256" key="9">
    <source>
        <dbReference type="ARBA" id="ARBA00022784"/>
    </source>
</evidence>
<dbReference type="SUPFAM" id="SSF55124">
    <property type="entry name" value="Nitrite/Sulfite reductase N-terminal domain-like"/>
    <property type="match status" value="2"/>
</dbReference>
<evidence type="ECO:0000256" key="12">
    <source>
        <dbReference type="ARBA" id="ARBA00023014"/>
    </source>
</evidence>
<dbReference type="PRINTS" id="PR00397">
    <property type="entry name" value="SIROHAEM"/>
</dbReference>
<keyword evidence="9" id="KW-0883">Thioether bond</keyword>
<dbReference type="EMBL" id="SLXQ01000002">
    <property type="protein sequence ID" value="TCP54892.1"/>
    <property type="molecule type" value="Genomic_DNA"/>
</dbReference>
<evidence type="ECO:0000256" key="4">
    <source>
        <dbReference type="ARBA" id="ARBA00010429"/>
    </source>
</evidence>
<dbReference type="GO" id="GO:0020037">
    <property type="term" value="F:heme binding"/>
    <property type="evidence" value="ECO:0007669"/>
    <property type="project" value="InterPro"/>
</dbReference>
<comment type="similarity">
    <text evidence="4">Belongs to the nitrite and sulfite reductase 4Fe-4S domain family.</text>
</comment>